<keyword evidence="7" id="KW-0256">Endoplasmic reticulum</keyword>
<evidence type="ECO:0000256" key="1">
    <source>
        <dbReference type="ARBA" id="ARBA00004477"/>
    </source>
</evidence>
<comment type="pathway">
    <text evidence="2">Glycolipid biosynthesis; glycosylphosphatidylinositol-anchor biosynthesis.</text>
</comment>
<gene>
    <name evidence="11" type="ORF">LAQU0_S11e03092g</name>
</gene>
<feature type="transmembrane region" description="Helical" evidence="10">
    <location>
        <begin position="140"/>
        <end position="158"/>
    </location>
</feature>
<dbReference type="GO" id="GO:0005789">
    <property type="term" value="C:endoplasmic reticulum membrane"/>
    <property type="evidence" value="ECO:0007669"/>
    <property type="project" value="UniProtKB-SubCell"/>
</dbReference>
<evidence type="ECO:0000256" key="5">
    <source>
        <dbReference type="ARBA" id="ARBA00022502"/>
    </source>
</evidence>
<organism evidence="11 12">
    <name type="scientific">Lachancea quebecensis</name>
    <dbReference type="NCBI Taxonomy" id="1654605"/>
    <lineage>
        <taxon>Eukaryota</taxon>
        <taxon>Fungi</taxon>
        <taxon>Dikarya</taxon>
        <taxon>Ascomycota</taxon>
        <taxon>Saccharomycotina</taxon>
        <taxon>Saccharomycetes</taxon>
        <taxon>Saccharomycetales</taxon>
        <taxon>Saccharomycetaceae</taxon>
        <taxon>Lachancea</taxon>
    </lineage>
</organism>
<protein>
    <recommendedName>
        <fullName evidence="4">Glycosylphosphatidylinositol anchor biosynthesis protein 11</fullName>
    </recommendedName>
</protein>
<feature type="transmembrane region" description="Helical" evidence="10">
    <location>
        <begin position="170"/>
        <end position="189"/>
    </location>
</feature>
<reference evidence="12" key="1">
    <citation type="submission" date="2015-10" db="EMBL/GenBank/DDBJ databases">
        <authorList>
            <person name="Devillers H."/>
        </authorList>
    </citation>
    <scope>NUCLEOTIDE SEQUENCE [LARGE SCALE GENOMIC DNA]</scope>
</reference>
<proteinExistence type="inferred from homology"/>
<dbReference type="EMBL" id="LN890568">
    <property type="protein sequence ID" value="CUS23736.1"/>
    <property type="molecule type" value="Genomic_DNA"/>
</dbReference>
<keyword evidence="8 10" id="KW-1133">Transmembrane helix</keyword>
<evidence type="ECO:0000256" key="8">
    <source>
        <dbReference type="ARBA" id="ARBA00022989"/>
    </source>
</evidence>
<keyword evidence="6 10" id="KW-0812">Transmembrane</keyword>
<comment type="similarity">
    <text evidence="3">Belongs to the PIGF family.</text>
</comment>
<dbReference type="UniPathway" id="UPA00196"/>
<evidence type="ECO:0000256" key="6">
    <source>
        <dbReference type="ARBA" id="ARBA00022692"/>
    </source>
</evidence>
<evidence type="ECO:0000256" key="2">
    <source>
        <dbReference type="ARBA" id="ARBA00004687"/>
    </source>
</evidence>
<dbReference type="Pfam" id="PF06699">
    <property type="entry name" value="PIG-F"/>
    <property type="match status" value="1"/>
</dbReference>
<keyword evidence="9 10" id="KW-0472">Membrane</keyword>
<dbReference type="OrthoDB" id="17366at2759"/>
<dbReference type="AlphaFoldDB" id="A0A0P1KWP2"/>
<dbReference type="Proteomes" id="UP000236544">
    <property type="component" value="Unassembled WGS sequence"/>
</dbReference>
<evidence type="ECO:0000256" key="4">
    <source>
        <dbReference type="ARBA" id="ARBA00020927"/>
    </source>
</evidence>
<evidence type="ECO:0000256" key="7">
    <source>
        <dbReference type="ARBA" id="ARBA00022824"/>
    </source>
</evidence>
<evidence type="ECO:0000256" key="9">
    <source>
        <dbReference type="ARBA" id="ARBA00023136"/>
    </source>
</evidence>
<evidence type="ECO:0000313" key="12">
    <source>
        <dbReference type="Proteomes" id="UP000236544"/>
    </source>
</evidence>
<evidence type="ECO:0000256" key="3">
    <source>
        <dbReference type="ARBA" id="ARBA00007978"/>
    </source>
</evidence>
<dbReference type="InterPro" id="IPR009580">
    <property type="entry name" value="GPI_biosynthesis_protein_Pig-F"/>
</dbReference>
<evidence type="ECO:0000313" key="11">
    <source>
        <dbReference type="EMBL" id="CUS23736.1"/>
    </source>
</evidence>
<keyword evidence="12" id="KW-1185">Reference proteome</keyword>
<feature type="transmembrane region" description="Helical" evidence="10">
    <location>
        <begin position="106"/>
        <end position="128"/>
    </location>
</feature>
<sequence>MPPKKRVAPKKTVSFSDDENMMRARQLNSKKHQADIYGPPVYVKKSLLTVPVHLIALLYYYIKLSEDFDNVRLLYGLIPMQIAYLAAQFNRSTVYGHKILRLKLSLVPISLGAALLLTLPCMLIIVLMGAPVRMLLKETWLLAAHCCFLAFPAVYSVFNCDFKVGIFKKYYISIAIGCWVSCIVIPLDWDRDWQQWPTPLIVGAYTGAFVGYSLCPYL</sequence>
<dbReference type="GO" id="GO:0006506">
    <property type="term" value="P:GPI anchor biosynthetic process"/>
    <property type="evidence" value="ECO:0007669"/>
    <property type="project" value="UniProtKB-UniPathway"/>
</dbReference>
<name>A0A0P1KWP2_9SACH</name>
<evidence type="ECO:0000256" key="10">
    <source>
        <dbReference type="SAM" id="Phobius"/>
    </source>
</evidence>
<feature type="transmembrane region" description="Helical" evidence="10">
    <location>
        <begin position="195"/>
        <end position="215"/>
    </location>
</feature>
<accession>A0A0P1KWP2</accession>
<keyword evidence="5" id="KW-0337">GPI-anchor biosynthesis</keyword>
<comment type="subcellular location">
    <subcellularLocation>
        <location evidence="1">Endoplasmic reticulum membrane</location>
        <topology evidence="1">Multi-pass membrane protein</topology>
    </subcellularLocation>
</comment>